<evidence type="ECO:0000313" key="2">
    <source>
        <dbReference type="EMBL" id="CUV58759.1"/>
    </source>
</evidence>
<feature type="compositionally biased region" description="Basic and acidic residues" evidence="1">
    <location>
        <begin position="11"/>
        <end position="20"/>
    </location>
</feature>
<sequence>MLNGKTFNRKNKSDDSDKFYGKGAFARDVVAKQASTIDFTKFQAILDSRS</sequence>
<name>A0A0S4X4C7_RALSL</name>
<feature type="region of interest" description="Disordered" evidence="1">
    <location>
        <begin position="1"/>
        <end position="20"/>
    </location>
</feature>
<accession>A0A0S4X4C7</accession>
<dbReference type="EMBL" id="LN899820">
    <property type="protein sequence ID" value="CUV58759.1"/>
    <property type="molecule type" value="Genomic_DNA"/>
</dbReference>
<gene>
    <name evidence="2" type="ORF">RUN215_v1_3960001</name>
</gene>
<protein>
    <submittedName>
        <fullName evidence="2">Uncharacterized protein</fullName>
    </submittedName>
</protein>
<evidence type="ECO:0000256" key="1">
    <source>
        <dbReference type="SAM" id="MobiDB-lite"/>
    </source>
</evidence>
<dbReference type="AlphaFoldDB" id="A0A0S4X4C7"/>
<reference evidence="2" key="1">
    <citation type="submission" date="2015-10" db="EMBL/GenBank/DDBJ databases">
        <authorList>
            <person name="Gilbert D.G."/>
        </authorList>
    </citation>
    <scope>NUCLEOTIDE SEQUENCE</scope>
    <source>
        <strain evidence="2">Phyl III-seqv23</strain>
    </source>
</reference>
<organism evidence="2">
    <name type="scientific">Ralstonia solanacearum</name>
    <name type="common">Pseudomonas solanacearum</name>
    <dbReference type="NCBI Taxonomy" id="305"/>
    <lineage>
        <taxon>Bacteria</taxon>
        <taxon>Pseudomonadati</taxon>
        <taxon>Pseudomonadota</taxon>
        <taxon>Betaproteobacteria</taxon>
        <taxon>Burkholderiales</taxon>
        <taxon>Burkholderiaceae</taxon>
        <taxon>Ralstonia</taxon>
        <taxon>Ralstonia solanacearum species complex</taxon>
    </lineage>
</organism>
<proteinExistence type="predicted"/>